<sequence length="722" mass="81318">MAETNSSSAFDAEQGYQKKGNTYFDDGREIELLHFVYDRAEHVRNSPSAVLAAIDEYARSKNYLMNVGQYKGKIITELIQEQKPQTMVELGGYVGYSSILFGDVFKRLGGKRYFTLESSPEFAAVIMALVRLAGLDDVVEVIVGDSGASLERLHREKNLEHVDMLFIDHIEFERDIKLCERLGLVSPGTLVTADNCVYPGQPEYWSYMTASVQERRPAFNREEDERKRGNPDLIYESRLVEGFEPSGEKNVTLIFLSVAFLPITLVIVLLSLAANKLLGLLSGRNIKSLRSSSGKNVLVTGVGMSKGLTLARSFQQAGHRVIGADFEPDGALSPGRFSNSLARFHRLEKPTAKHGSAPYIQGLLDIIQNEQIDLWVSCSGVASAVEDGGAKEIIENRTDCKAIQFDIATTRTLHEKHTFIDKVRAFGLNVPETHTITNHQQVQDALRKAPSGRKYIMKPIGMDDAARGDMTLLPKAPWEETVKHINQLQISEKQAWILQQFVKGEEFCTHAVVINGKVKVFASCPSSELLMHYEALPEGSPLNLAMLRFTQRFAAKYGDGFTGHLSFDFLVEDTNQQDPEQIVLYPIECNPRAHTAVVLFSDDQDMVAAYLSLLAKDASTPTVVYPKSPKKYYWIGHDLVESLLLPLARLLLLRISVVECLRHVPVFWSHLFFWRDGTYRLDDPLPLLALYHIYWPMQFLNCVREGRRWSRLNVSTLKMFEC</sequence>
<keyword evidence="5" id="KW-0128">Catecholamine metabolism</keyword>
<dbReference type="InterPro" id="IPR029063">
    <property type="entry name" value="SAM-dependent_MTases_sf"/>
</dbReference>
<keyword evidence="7" id="KW-0067">ATP-binding</keyword>
<accession>A0A6A6CTD4</accession>
<keyword evidence="7" id="KW-0547">Nucleotide-binding</keyword>
<dbReference type="AlphaFoldDB" id="A0A6A6CTD4"/>
<dbReference type="PANTHER" id="PTHR43836:SF2">
    <property type="entry name" value="CATECHOL O-METHYLTRANSFERASE 1-RELATED"/>
    <property type="match status" value="1"/>
</dbReference>
<dbReference type="EMBL" id="ML993585">
    <property type="protein sequence ID" value="KAF2170517.1"/>
    <property type="molecule type" value="Genomic_DNA"/>
</dbReference>
<dbReference type="EC" id="2.1.1.6" evidence="1"/>
<evidence type="ECO:0000313" key="11">
    <source>
        <dbReference type="Proteomes" id="UP000799537"/>
    </source>
</evidence>
<evidence type="ECO:0000256" key="6">
    <source>
        <dbReference type="ARBA" id="ARBA00023453"/>
    </source>
</evidence>
<dbReference type="PROSITE" id="PS50975">
    <property type="entry name" value="ATP_GRASP"/>
    <property type="match status" value="1"/>
</dbReference>
<dbReference type="GO" id="GO:0008171">
    <property type="term" value="F:O-methyltransferase activity"/>
    <property type="evidence" value="ECO:0007669"/>
    <property type="project" value="InterPro"/>
</dbReference>
<dbReference type="PANTHER" id="PTHR43836">
    <property type="entry name" value="CATECHOL O-METHYLTRANSFERASE 1-RELATED"/>
    <property type="match status" value="1"/>
</dbReference>
<dbReference type="GO" id="GO:0006584">
    <property type="term" value="P:catecholamine metabolic process"/>
    <property type="evidence" value="ECO:0007669"/>
    <property type="project" value="UniProtKB-KW"/>
</dbReference>
<dbReference type="OrthoDB" id="186626at2759"/>
<evidence type="ECO:0000256" key="7">
    <source>
        <dbReference type="PROSITE-ProRule" id="PRU00409"/>
    </source>
</evidence>
<organism evidence="10 11">
    <name type="scientific">Zasmidium cellare ATCC 36951</name>
    <dbReference type="NCBI Taxonomy" id="1080233"/>
    <lineage>
        <taxon>Eukaryota</taxon>
        <taxon>Fungi</taxon>
        <taxon>Dikarya</taxon>
        <taxon>Ascomycota</taxon>
        <taxon>Pezizomycotina</taxon>
        <taxon>Dothideomycetes</taxon>
        <taxon>Dothideomycetidae</taxon>
        <taxon>Mycosphaerellales</taxon>
        <taxon>Mycosphaerellaceae</taxon>
        <taxon>Zasmidium</taxon>
    </lineage>
</organism>
<dbReference type="InterPro" id="IPR002935">
    <property type="entry name" value="SAM_O-MeTrfase"/>
</dbReference>
<dbReference type="InterPro" id="IPR036291">
    <property type="entry name" value="NAD(P)-bd_dom_sf"/>
</dbReference>
<evidence type="ECO:0000256" key="1">
    <source>
        <dbReference type="ARBA" id="ARBA00012880"/>
    </source>
</evidence>
<evidence type="ECO:0000256" key="4">
    <source>
        <dbReference type="ARBA" id="ARBA00022691"/>
    </source>
</evidence>
<dbReference type="PROSITE" id="PS51682">
    <property type="entry name" value="SAM_OMT_I"/>
    <property type="match status" value="1"/>
</dbReference>
<feature type="transmembrane region" description="Helical" evidence="8">
    <location>
        <begin position="253"/>
        <end position="274"/>
    </location>
</feature>
<dbReference type="SUPFAM" id="SSF51735">
    <property type="entry name" value="NAD(P)-binding Rossmann-fold domains"/>
    <property type="match status" value="1"/>
</dbReference>
<dbReference type="InterPro" id="IPR011761">
    <property type="entry name" value="ATP-grasp"/>
</dbReference>
<comment type="similarity">
    <text evidence="6">Belongs to the class I-like SAM-binding methyltransferase superfamily. Cation-dependent O-methyltransferase family.</text>
</comment>
<dbReference type="RefSeq" id="XP_033671406.1">
    <property type="nucleotide sequence ID" value="XM_033815972.1"/>
</dbReference>
<keyword evidence="8" id="KW-0472">Membrane</keyword>
<dbReference type="SUPFAM" id="SSF56059">
    <property type="entry name" value="Glutathione synthetase ATP-binding domain-like"/>
    <property type="match status" value="1"/>
</dbReference>
<dbReference type="Gene3D" id="3.40.50.150">
    <property type="entry name" value="Vaccinia Virus protein VP39"/>
    <property type="match status" value="1"/>
</dbReference>
<dbReference type="Gene3D" id="3.40.50.20">
    <property type="match status" value="1"/>
</dbReference>
<protein>
    <recommendedName>
        <fullName evidence="1">catechol O-methyltransferase</fullName>
        <ecNumber evidence="1">2.1.1.6</ecNumber>
    </recommendedName>
</protein>
<keyword evidence="8" id="KW-1133">Transmembrane helix</keyword>
<proteinExistence type="inferred from homology"/>
<evidence type="ECO:0000259" key="9">
    <source>
        <dbReference type="PROSITE" id="PS50975"/>
    </source>
</evidence>
<evidence type="ECO:0000256" key="3">
    <source>
        <dbReference type="ARBA" id="ARBA00022679"/>
    </source>
</evidence>
<keyword evidence="3" id="KW-0808">Transferase</keyword>
<keyword evidence="4" id="KW-0949">S-adenosyl-L-methionine</keyword>
<dbReference type="GO" id="GO:0005524">
    <property type="term" value="F:ATP binding"/>
    <property type="evidence" value="ECO:0007669"/>
    <property type="project" value="UniProtKB-UniRule"/>
</dbReference>
<reference evidence="10" key="1">
    <citation type="journal article" date="2020" name="Stud. Mycol.">
        <title>101 Dothideomycetes genomes: a test case for predicting lifestyles and emergence of pathogens.</title>
        <authorList>
            <person name="Haridas S."/>
            <person name="Albert R."/>
            <person name="Binder M."/>
            <person name="Bloem J."/>
            <person name="Labutti K."/>
            <person name="Salamov A."/>
            <person name="Andreopoulos B."/>
            <person name="Baker S."/>
            <person name="Barry K."/>
            <person name="Bills G."/>
            <person name="Bluhm B."/>
            <person name="Cannon C."/>
            <person name="Castanera R."/>
            <person name="Culley D."/>
            <person name="Daum C."/>
            <person name="Ezra D."/>
            <person name="Gonzalez J."/>
            <person name="Henrissat B."/>
            <person name="Kuo A."/>
            <person name="Liang C."/>
            <person name="Lipzen A."/>
            <person name="Lutzoni F."/>
            <person name="Magnuson J."/>
            <person name="Mondo S."/>
            <person name="Nolan M."/>
            <person name="Ohm R."/>
            <person name="Pangilinan J."/>
            <person name="Park H.-J."/>
            <person name="Ramirez L."/>
            <person name="Alfaro M."/>
            <person name="Sun H."/>
            <person name="Tritt A."/>
            <person name="Yoshinaga Y."/>
            <person name="Zwiers L.-H."/>
            <person name="Turgeon B."/>
            <person name="Goodwin S."/>
            <person name="Spatafora J."/>
            <person name="Crous P."/>
            <person name="Grigoriev I."/>
        </authorList>
    </citation>
    <scope>NUCLEOTIDE SEQUENCE</scope>
    <source>
        <strain evidence="10">ATCC 36951</strain>
    </source>
</reference>
<dbReference type="SUPFAM" id="SSF53335">
    <property type="entry name" value="S-adenosyl-L-methionine-dependent methyltransferases"/>
    <property type="match status" value="1"/>
</dbReference>
<evidence type="ECO:0000256" key="2">
    <source>
        <dbReference type="ARBA" id="ARBA00022603"/>
    </source>
</evidence>
<dbReference type="Proteomes" id="UP000799537">
    <property type="component" value="Unassembled WGS sequence"/>
</dbReference>
<name>A0A6A6CTD4_ZASCE</name>
<evidence type="ECO:0000256" key="5">
    <source>
        <dbReference type="ARBA" id="ARBA00022939"/>
    </source>
</evidence>
<dbReference type="GO" id="GO:0046872">
    <property type="term" value="F:metal ion binding"/>
    <property type="evidence" value="ECO:0007669"/>
    <property type="project" value="InterPro"/>
</dbReference>
<keyword evidence="11" id="KW-1185">Reference proteome</keyword>
<dbReference type="GO" id="GO:0032259">
    <property type="term" value="P:methylation"/>
    <property type="evidence" value="ECO:0007669"/>
    <property type="project" value="UniProtKB-KW"/>
</dbReference>
<keyword evidence="8" id="KW-0812">Transmembrane</keyword>
<evidence type="ECO:0000313" key="10">
    <source>
        <dbReference type="EMBL" id="KAF2170517.1"/>
    </source>
</evidence>
<dbReference type="GeneID" id="54569244"/>
<keyword evidence="2" id="KW-0489">Methyltransferase</keyword>
<feature type="domain" description="ATP-grasp" evidence="9">
    <location>
        <begin position="420"/>
        <end position="615"/>
    </location>
</feature>
<gene>
    <name evidence="10" type="ORF">M409DRAFT_64225</name>
</gene>
<dbReference type="Gene3D" id="3.30.470.20">
    <property type="entry name" value="ATP-grasp fold, B domain"/>
    <property type="match status" value="1"/>
</dbReference>
<evidence type="ECO:0000256" key="8">
    <source>
        <dbReference type="SAM" id="Phobius"/>
    </source>
</evidence>
<dbReference type="Pfam" id="PF01596">
    <property type="entry name" value="Methyltransf_3"/>
    <property type="match status" value="1"/>
</dbReference>